<keyword evidence="3 6" id="KW-1133">Transmembrane helix</keyword>
<feature type="compositionally biased region" description="Polar residues" evidence="5">
    <location>
        <begin position="596"/>
        <end position="612"/>
    </location>
</feature>
<dbReference type="PANTHER" id="PTHR23502:SF30">
    <property type="entry name" value="TRANSPORTER, PUTATIVE (AFU_ORTHOLOGUE AFUA_8G04702)-RELATED"/>
    <property type="match status" value="1"/>
</dbReference>
<dbReference type="STRING" id="86049.A0A1C1CH79"/>
<feature type="transmembrane region" description="Helical" evidence="6">
    <location>
        <begin position="226"/>
        <end position="247"/>
    </location>
</feature>
<dbReference type="SUPFAM" id="SSF103473">
    <property type="entry name" value="MFS general substrate transporter"/>
    <property type="match status" value="1"/>
</dbReference>
<dbReference type="GO" id="GO:0005886">
    <property type="term" value="C:plasma membrane"/>
    <property type="evidence" value="ECO:0007669"/>
    <property type="project" value="TreeGrafter"/>
</dbReference>
<dbReference type="InterPro" id="IPR011701">
    <property type="entry name" value="MFS"/>
</dbReference>
<organism evidence="7 8">
    <name type="scientific">Cladophialophora carrionii</name>
    <dbReference type="NCBI Taxonomy" id="86049"/>
    <lineage>
        <taxon>Eukaryota</taxon>
        <taxon>Fungi</taxon>
        <taxon>Dikarya</taxon>
        <taxon>Ascomycota</taxon>
        <taxon>Pezizomycotina</taxon>
        <taxon>Eurotiomycetes</taxon>
        <taxon>Chaetothyriomycetidae</taxon>
        <taxon>Chaetothyriales</taxon>
        <taxon>Herpotrichiellaceae</taxon>
        <taxon>Cladophialophora</taxon>
    </lineage>
</organism>
<evidence type="ECO:0008006" key="9">
    <source>
        <dbReference type="Google" id="ProtNLM"/>
    </source>
</evidence>
<dbReference type="CDD" id="cd12148">
    <property type="entry name" value="fungal_TF_MHR"/>
    <property type="match status" value="1"/>
</dbReference>
<proteinExistence type="predicted"/>
<evidence type="ECO:0000256" key="6">
    <source>
        <dbReference type="SAM" id="Phobius"/>
    </source>
</evidence>
<protein>
    <recommendedName>
        <fullName evidence="9">MFS transporter</fullName>
    </recommendedName>
</protein>
<feature type="transmembrane region" description="Helical" evidence="6">
    <location>
        <begin position="96"/>
        <end position="115"/>
    </location>
</feature>
<feature type="transmembrane region" description="Helical" evidence="6">
    <location>
        <begin position="434"/>
        <end position="453"/>
    </location>
</feature>
<feature type="transmembrane region" description="Helical" evidence="6">
    <location>
        <begin position="348"/>
        <end position="370"/>
    </location>
</feature>
<evidence type="ECO:0000256" key="1">
    <source>
        <dbReference type="ARBA" id="ARBA00004141"/>
    </source>
</evidence>
<dbReference type="Gene3D" id="1.20.1250.20">
    <property type="entry name" value="MFS general substrate transporter like domains"/>
    <property type="match status" value="1"/>
</dbReference>
<name>A0A1C1CH79_9EURO</name>
<dbReference type="eggNOG" id="KOG0255">
    <property type="taxonomic scope" value="Eukaryota"/>
</dbReference>
<reference evidence="8" key="1">
    <citation type="submission" date="2015-07" db="EMBL/GenBank/DDBJ databases">
        <authorList>
            <person name="Teixeira M.M."/>
            <person name="Souza R.C."/>
            <person name="Almeida L.G."/>
            <person name="Vicente V.A."/>
            <person name="de Hoog S."/>
            <person name="Bocca A.L."/>
            <person name="de Almeida S.R."/>
            <person name="Vasconcelos A.T."/>
            <person name="Felipe M.S."/>
        </authorList>
    </citation>
    <scope>NUCLEOTIDE SEQUENCE [LARGE SCALE GENOMIC DNA]</scope>
    <source>
        <strain evidence="8">KSF</strain>
    </source>
</reference>
<dbReference type="VEuPathDB" id="FungiDB:G647_04518"/>
<feature type="transmembrane region" description="Helical" evidence="6">
    <location>
        <begin position="253"/>
        <end position="272"/>
    </location>
</feature>
<dbReference type="Proteomes" id="UP000094526">
    <property type="component" value="Unassembled WGS sequence"/>
</dbReference>
<dbReference type="VEuPathDB" id="FungiDB:CLCR_03257"/>
<keyword evidence="4 6" id="KW-0472">Membrane</keyword>
<dbReference type="InterPro" id="IPR036259">
    <property type="entry name" value="MFS_trans_sf"/>
</dbReference>
<feature type="compositionally biased region" description="Basic and acidic residues" evidence="5">
    <location>
        <begin position="706"/>
        <end position="718"/>
    </location>
</feature>
<dbReference type="EMBL" id="LGRB01000013">
    <property type="protein sequence ID" value="OCT47832.1"/>
    <property type="molecule type" value="Genomic_DNA"/>
</dbReference>
<dbReference type="Pfam" id="PF07690">
    <property type="entry name" value="MFS_1"/>
    <property type="match status" value="1"/>
</dbReference>
<feature type="transmembrane region" description="Helical" evidence="6">
    <location>
        <begin position="459"/>
        <end position="485"/>
    </location>
</feature>
<gene>
    <name evidence="7" type="ORF">CLCR_03257</name>
</gene>
<sequence>MTITTEMTPESIPGTVHLVDLDHTMRTRHADAGAGDIVLVPTPSNDPNDPLNWSPRRKVLSTTCSNLYTWFTGMSVSTVYSVLVPLSQASGVSVSALNQGTGYMFLFLGWGLLFWQPFALRYGKRVAYLISVLGSLVSLRERLAVRIACTDLLSGYLYLEVSHPMAVAVTLPAVTLTRRSAYVTSNGEWIAKCIVQGFFNAPIEALPEISVTDVYFTHQRGTYMGIYAFTLAGSNYFTPVLCGFIADGQGWRWVFYWPAIFLAFVFVFLFFFMEETNYSRKTVGLVAEIDTPPSEPAMEKDSEKMPAAVLSTPATAYAPPKTFVQKLSIWKPQPGQPMMQRAIRSLSYLAWPVIFYSGFSYGSYLIWFNVLNATASIILGGPPYNFSPSMVGLSYLSCTLGVILGCLISGRLSDWLTIKLARRNKGIMEAEHRLWPFLLCVLFVPGALILWGVGAAHGVHWFGLIFAMGTLAFATTFGVTLSINYMIDSYHEISGDAMTTVILVRNTMSFAISYGITPWLTNLGYQNCFISAAFVGMAASSVFFVMIMFGKKFRVGSAGKYWRLVAADKAKYDALADPDELCSPRDEELAWRDSGRTQAPYQPTEQRVQSSRVGDPAALRRIRLDSLIWNDGEASTIPSAYRDDTGSYDWIVFARITRRLYHSTLRLRATMGGPAQRPRLRAKTGCLTSRRKSTSPAPLNGGADSNDTRRLCVPRKDQYSSGDSDGDSFATDATVSRYSEAAAHQLLCHDIESVLARHFVDRYYTLLLLPSCHPQYYHGWINEIQELMLQHKCLRSAVLACAASHLHFVDASPQMQELSLTYYSEAIRGLSEVLARASRLENHNGLLMSIMLLYLHGCMGRGTYNDIPRHVNAAIRILKLRLLERPLSISRPFDRLAVESVLYQIFLVTMRSWADSPERGYQFDAGFWLRAENLLAQSMLFPSTSISTNSPVLGVPMDLFKLVLSIKRLWESPFRHDAETLDELRTEVEEWERTIIVGPKSPSHDQGDRNYEIYRDATALYVLVSSLLVQQLCEDPGREGIGPPEAVPPDRWQIEKATAILRSHEHDLNWARCYIGNWPVYTLGFFMSRPDDIQLVRDDMLRRWHLMRFSQLERFRNDLEATWLQREVCSCEA</sequence>
<comment type="subcellular location">
    <subcellularLocation>
        <location evidence="1">Membrane</location>
        <topology evidence="1">Multi-pass membrane protein</topology>
    </subcellularLocation>
</comment>
<evidence type="ECO:0000256" key="5">
    <source>
        <dbReference type="SAM" id="MobiDB-lite"/>
    </source>
</evidence>
<accession>A0A1C1CH79</accession>
<dbReference type="PANTHER" id="PTHR23502">
    <property type="entry name" value="MAJOR FACILITATOR SUPERFAMILY"/>
    <property type="match status" value="1"/>
</dbReference>
<feature type="transmembrane region" description="Helical" evidence="6">
    <location>
        <begin position="390"/>
        <end position="413"/>
    </location>
</feature>
<dbReference type="InterPro" id="IPR021858">
    <property type="entry name" value="Fun_TF"/>
</dbReference>
<dbReference type="AlphaFoldDB" id="A0A1C1CH79"/>
<dbReference type="Pfam" id="PF11951">
    <property type="entry name" value="Fungal_trans_2"/>
    <property type="match status" value="1"/>
</dbReference>
<dbReference type="VEuPathDB" id="FungiDB:G647_04517"/>
<evidence type="ECO:0000313" key="8">
    <source>
        <dbReference type="Proteomes" id="UP000094526"/>
    </source>
</evidence>
<dbReference type="GO" id="GO:0022857">
    <property type="term" value="F:transmembrane transporter activity"/>
    <property type="evidence" value="ECO:0007669"/>
    <property type="project" value="InterPro"/>
</dbReference>
<keyword evidence="2 6" id="KW-0812">Transmembrane</keyword>
<feature type="transmembrane region" description="Helical" evidence="6">
    <location>
        <begin position="529"/>
        <end position="550"/>
    </location>
</feature>
<evidence type="ECO:0000256" key="3">
    <source>
        <dbReference type="ARBA" id="ARBA00022989"/>
    </source>
</evidence>
<keyword evidence="8" id="KW-1185">Reference proteome</keyword>
<feature type="region of interest" description="Disordered" evidence="5">
    <location>
        <begin position="593"/>
        <end position="612"/>
    </location>
</feature>
<evidence type="ECO:0000256" key="4">
    <source>
        <dbReference type="ARBA" id="ARBA00023136"/>
    </source>
</evidence>
<feature type="transmembrane region" description="Helical" evidence="6">
    <location>
        <begin position="67"/>
        <end position="84"/>
    </location>
</feature>
<comment type="caution">
    <text evidence="7">The sequence shown here is derived from an EMBL/GenBank/DDBJ whole genome shotgun (WGS) entry which is preliminary data.</text>
</comment>
<evidence type="ECO:0000313" key="7">
    <source>
        <dbReference type="EMBL" id="OCT47832.1"/>
    </source>
</evidence>
<evidence type="ECO:0000256" key="2">
    <source>
        <dbReference type="ARBA" id="ARBA00022692"/>
    </source>
</evidence>
<dbReference type="OrthoDB" id="5215911at2759"/>
<feature type="region of interest" description="Disordered" evidence="5">
    <location>
        <begin position="673"/>
        <end position="728"/>
    </location>
</feature>